<dbReference type="PRINTS" id="PR00404">
    <property type="entry name" value="MADSDOMAIN"/>
</dbReference>
<feature type="domain" description="MADS-box" evidence="8">
    <location>
        <begin position="1"/>
        <end position="47"/>
    </location>
</feature>
<keyword evidence="10" id="KW-1185">Reference proteome</keyword>
<dbReference type="InterPro" id="IPR036879">
    <property type="entry name" value="TF_MADSbox_sf"/>
</dbReference>
<feature type="coiled-coil region" evidence="6">
    <location>
        <begin position="87"/>
        <end position="114"/>
    </location>
</feature>
<dbReference type="Proteomes" id="UP000245207">
    <property type="component" value="Unassembled WGS sequence"/>
</dbReference>
<evidence type="ECO:0000256" key="1">
    <source>
        <dbReference type="ARBA" id="ARBA00004123"/>
    </source>
</evidence>
<organism evidence="9 10">
    <name type="scientific">Artemisia annua</name>
    <name type="common">Sweet wormwood</name>
    <dbReference type="NCBI Taxonomy" id="35608"/>
    <lineage>
        <taxon>Eukaryota</taxon>
        <taxon>Viridiplantae</taxon>
        <taxon>Streptophyta</taxon>
        <taxon>Embryophyta</taxon>
        <taxon>Tracheophyta</taxon>
        <taxon>Spermatophyta</taxon>
        <taxon>Magnoliopsida</taxon>
        <taxon>eudicotyledons</taxon>
        <taxon>Gunneridae</taxon>
        <taxon>Pentapetalae</taxon>
        <taxon>asterids</taxon>
        <taxon>campanulids</taxon>
        <taxon>Asterales</taxon>
        <taxon>Asteraceae</taxon>
        <taxon>Asteroideae</taxon>
        <taxon>Anthemideae</taxon>
        <taxon>Artemisiinae</taxon>
        <taxon>Artemisia</taxon>
    </lineage>
</organism>
<name>A0A2U1NTN9_ARTAN</name>
<dbReference type="SMART" id="SM00432">
    <property type="entry name" value="MADS"/>
    <property type="match status" value="1"/>
</dbReference>
<keyword evidence="2" id="KW-0805">Transcription regulation</keyword>
<evidence type="ECO:0000256" key="2">
    <source>
        <dbReference type="ARBA" id="ARBA00023015"/>
    </source>
</evidence>
<comment type="subcellular location">
    <subcellularLocation>
        <location evidence="1">Nucleus</location>
    </subcellularLocation>
</comment>
<dbReference type="InterPro" id="IPR033897">
    <property type="entry name" value="SRF-like_MADS-box"/>
</dbReference>
<sequence>MGRAKLRMELIAKEKTRITTYQKRKLGIIKKASEFTILCDVDTVMIITPPNSNEPEVWPENPDQIRKGIASYKSKKGETGKRTYNLNDFFEDRKKKIEDELMKARRKNMEAKYSTWFDALNSLPEHHLRQFVAMLEGKERDARDRLEFKKRNMNIIYPYMLNFGNKPSMLHFAGLGLGLGLGNTDPELMNPRHMPMNREPMAAYGYPLVDYGGNVYDNNLNNSFLSFQQQPHLVQGGMLSEFEPQEHESHVSNGGAASDYVTDDRR</sequence>
<dbReference type="GO" id="GO:0045944">
    <property type="term" value="P:positive regulation of transcription by RNA polymerase II"/>
    <property type="evidence" value="ECO:0007669"/>
    <property type="project" value="InterPro"/>
</dbReference>
<protein>
    <submittedName>
        <fullName evidence="9">Transcription factor, MADS-box</fullName>
    </submittedName>
</protein>
<dbReference type="OrthoDB" id="601557at2759"/>
<reference evidence="9 10" key="1">
    <citation type="journal article" date="2018" name="Mol. Plant">
        <title>The genome of Artemisia annua provides insight into the evolution of Asteraceae family and artemisinin biosynthesis.</title>
        <authorList>
            <person name="Shen Q."/>
            <person name="Zhang L."/>
            <person name="Liao Z."/>
            <person name="Wang S."/>
            <person name="Yan T."/>
            <person name="Shi P."/>
            <person name="Liu M."/>
            <person name="Fu X."/>
            <person name="Pan Q."/>
            <person name="Wang Y."/>
            <person name="Lv Z."/>
            <person name="Lu X."/>
            <person name="Zhang F."/>
            <person name="Jiang W."/>
            <person name="Ma Y."/>
            <person name="Chen M."/>
            <person name="Hao X."/>
            <person name="Li L."/>
            <person name="Tang Y."/>
            <person name="Lv G."/>
            <person name="Zhou Y."/>
            <person name="Sun X."/>
            <person name="Brodelius P.E."/>
            <person name="Rose J.K.C."/>
            <person name="Tang K."/>
        </authorList>
    </citation>
    <scope>NUCLEOTIDE SEQUENCE [LARGE SCALE GENOMIC DNA]</scope>
    <source>
        <strain evidence="10">cv. Huhao1</strain>
        <tissue evidence="9">Leaf</tissue>
    </source>
</reference>
<dbReference type="PANTHER" id="PTHR11945">
    <property type="entry name" value="MADS BOX PROTEIN"/>
    <property type="match status" value="1"/>
</dbReference>
<dbReference type="GO" id="GO:0046983">
    <property type="term" value="F:protein dimerization activity"/>
    <property type="evidence" value="ECO:0007669"/>
    <property type="project" value="InterPro"/>
</dbReference>
<feature type="region of interest" description="Disordered" evidence="7">
    <location>
        <begin position="244"/>
        <end position="266"/>
    </location>
</feature>
<comment type="caution">
    <text evidence="9">The sequence shown here is derived from an EMBL/GenBank/DDBJ whole genome shotgun (WGS) entry which is preliminary data.</text>
</comment>
<evidence type="ECO:0000256" key="5">
    <source>
        <dbReference type="ARBA" id="ARBA00023242"/>
    </source>
</evidence>
<evidence type="ECO:0000256" key="6">
    <source>
        <dbReference type="SAM" id="Coils"/>
    </source>
</evidence>
<keyword evidence="4" id="KW-0804">Transcription</keyword>
<dbReference type="PROSITE" id="PS50066">
    <property type="entry name" value="MADS_BOX_2"/>
    <property type="match status" value="1"/>
</dbReference>
<dbReference type="Gene3D" id="3.40.1810.10">
    <property type="entry name" value="Transcription factor, MADS-box"/>
    <property type="match status" value="1"/>
</dbReference>
<dbReference type="GO" id="GO:0000978">
    <property type="term" value="F:RNA polymerase II cis-regulatory region sequence-specific DNA binding"/>
    <property type="evidence" value="ECO:0007669"/>
    <property type="project" value="TreeGrafter"/>
</dbReference>
<dbReference type="STRING" id="35608.A0A2U1NTN9"/>
<dbReference type="PANTHER" id="PTHR11945:SF176">
    <property type="entry name" value="MADS-BOX TRANSCRIPTION FACTOR FAMILY PROTEIN"/>
    <property type="match status" value="1"/>
</dbReference>
<evidence type="ECO:0000313" key="9">
    <source>
        <dbReference type="EMBL" id="PWA76885.1"/>
    </source>
</evidence>
<dbReference type="Pfam" id="PF00319">
    <property type="entry name" value="SRF-TF"/>
    <property type="match status" value="1"/>
</dbReference>
<dbReference type="SUPFAM" id="SSF55455">
    <property type="entry name" value="SRF-like"/>
    <property type="match status" value="1"/>
</dbReference>
<evidence type="ECO:0000313" key="10">
    <source>
        <dbReference type="Proteomes" id="UP000245207"/>
    </source>
</evidence>
<keyword evidence="5" id="KW-0539">Nucleus</keyword>
<evidence type="ECO:0000256" key="4">
    <source>
        <dbReference type="ARBA" id="ARBA00023163"/>
    </source>
</evidence>
<dbReference type="EMBL" id="PKPP01002207">
    <property type="protein sequence ID" value="PWA76885.1"/>
    <property type="molecule type" value="Genomic_DNA"/>
</dbReference>
<accession>A0A2U1NTN9</accession>
<keyword evidence="3" id="KW-0238">DNA-binding</keyword>
<dbReference type="GO" id="GO:0005634">
    <property type="term" value="C:nucleus"/>
    <property type="evidence" value="ECO:0007669"/>
    <property type="project" value="UniProtKB-SubCell"/>
</dbReference>
<proteinExistence type="predicted"/>
<gene>
    <name evidence="9" type="ORF">CTI12_AA230160</name>
</gene>
<dbReference type="CDD" id="cd00266">
    <property type="entry name" value="MADS_SRF_like"/>
    <property type="match status" value="1"/>
</dbReference>
<evidence type="ECO:0000256" key="3">
    <source>
        <dbReference type="ARBA" id="ARBA00023125"/>
    </source>
</evidence>
<dbReference type="GO" id="GO:0000981">
    <property type="term" value="F:DNA-binding transcription factor activity, RNA polymerase II-specific"/>
    <property type="evidence" value="ECO:0007669"/>
    <property type="project" value="InterPro"/>
</dbReference>
<dbReference type="AlphaFoldDB" id="A0A2U1NTN9"/>
<keyword evidence="6" id="KW-0175">Coiled coil</keyword>
<dbReference type="InterPro" id="IPR002100">
    <property type="entry name" value="TF_MADSbox"/>
</dbReference>
<evidence type="ECO:0000259" key="8">
    <source>
        <dbReference type="PROSITE" id="PS50066"/>
    </source>
</evidence>
<evidence type="ECO:0000256" key="7">
    <source>
        <dbReference type="SAM" id="MobiDB-lite"/>
    </source>
</evidence>